<evidence type="ECO:0000256" key="4">
    <source>
        <dbReference type="ARBA" id="ARBA00001947"/>
    </source>
</evidence>
<gene>
    <name evidence="10" type="primary">rpe</name>
    <name evidence="15" type="ORF">ENQ20_00445</name>
</gene>
<comment type="catalytic activity">
    <reaction evidence="1 10 11">
        <text>D-ribulose 5-phosphate = D-xylulose 5-phosphate</text>
        <dbReference type="Rhea" id="RHEA:13677"/>
        <dbReference type="ChEBI" id="CHEBI:57737"/>
        <dbReference type="ChEBI" id="CHEBI:58121"/>
        <dbReference type="EC" id="5.1.3.1"/>
    </reaction>
</comment>
<feature type="binding site" evidence="10 13">
    <location>
        <position position="70"/>
    </location>
    <ligand>
        <name>a divalent metal cation</name>
        <dbReference type="ChEBI" id="CHEBI:60240"/>
    </ligand>
</feature>
<evidence type="ECO:0000256" key="14">
    <source>
        <dbReference type="PIRSR" id="PIRSR001461-3"/>
    </source>
</evidence>
<evidence type="ECO:0000256" key="2">
    <source>
        <dbReference type="ARBA" id="ARBA00001936"/>
    </source>
</evidence>
<dbReference type="PROSITE" id="PS01085">
    <property type="entry name" value="RIBUL_P_3_EPIMER_1"/>
    <property type="match status" value="1"/>
</dbReference>
<keyword evidence="13" id="KW-0862">Zinc</keyword>
<reference evidence="15" key="1">
    <citation type="journal article" date="2020" name="mSystems">
        <title>Genome- and Community-Level Interaction Insights into Carbon Utilization and Element Cycling Functions of Hydrothermarchaeota in Hydrothermal Sediment.</title>
        <authorList>
            <person name="Zhou Z."/>
            <person name="Liu Y."/>
            <person name="Xu W."/>
            <person name="Pan J."/>
            <person name="Luo Z.H."/>
            <person name="Li M."/>
        </authorList>
    </citation>
    <scope>NUCLEOTIDE SEQUENCE [LARGE SCALE GENOMIC DNA]</scope>
    <source>
        <strain evidence="15">SpSt-289</strain>
    </source>
</reference>
<dbReference type="GO" id="GO:0005737">
    <property type="term" value="C:cytoplasm"/>
    <property type="evidence" value="ECO:0007669"/>
    <property type="project" value="UniProtKB-ARBA"/>
</dbReference>
<feature type="binding site" evidence="10 14">
    <location>
        <begin position="201"/>
        <end position="202"/>
    </location>
    <ligand>
        <name>substrate</name>
    </ligand>
</feature>
<feature type="binding site" evidence="10 13">
    <location>
        <position position="39"/>
    </location>
    <ligand>
        <name>a divalent metal cation</name>
        <dbReference type="ChEBI" id="CHEBI:60240"/>
    </ligand>
</feature>
<evidence type="ECO:0000313" key="15">
    <source>
        <dbReference type="EMBL" id="HDX29944.1"/>
    </source>
</evidence>
<comment type="cofactor">
    <cofactor evidence="5">
        <name>Fe(2+)</name>
        <dbReference type="ChEBI" id="CHEBI:29033"/>
    </cofactor>
</comment>
<feature type="binding site" evidence="14">
    <location>
        <position position="181"/>
    </location>
    <ligand>
        <name>substrate</name>
    </ligand>
</feature>
<dbReference type="NCBIfam" id="NF004076">
    <property type="entry name" value="PRK05581.1-4"/>
    <property type="match status" value="1"/>
</dbReference>
<dbReference type="FunFam" id="3.20.20.70:FF:000004">
    <property type="entry name" value="Ribulose-phosphate 3-epimerase"/>
    <property type="match status" value="1"/>
</dbReference>
<dbReference type="GO" id="GO:0019323">
    <property type="term" value="P:pentose catabolic process"/>
    <property type="evidence" value="ECO:0007669"/>
    <property type="project" value="UniProtKB-UniRule"/>
</dbReference>
<protein>
    <recommendedName>
        <fullName evidence="7 10">Ribulose-phosphate 3-epimerase</fullName>
        <ecNumber evidence="7 10">5.1.3.1</ecNumber>
    </recommendedName>
</protein>
<evidence type="ECO:0000256" key="1">
    <source>
        <dbReference type="ARBA" id="ARBA00001782"/>
    </source>
</evidence>
<dbReference type="PANTHER" id="PTHR11749">
    <property type="entry name" value="RIBULOSE-5-PHOSPHATE-3-EPIMERASE"/>
    <property type="match status" value="1"/>
</dbReference>
<dbReference type="Gene3D" id="3.20.20.70">
    <property type="entry name" value="Aldolase class I"/>
    <property type="match status" value="1"/>
</dbReference>
<dbReference type="GO" id="GO:0046872">
    <property type="term" value="F:metal ion binding"/>
    <property type="evidence" value="ECO:0007669"/>
    <property type="project" value="UniProtKB-UniRule"/>
</dbReference>
<feature type="binding site" evidence="10 13">
    <location>
        <position position="179"/>
    </location>
    <ligand>
        <name>a divalent metal cation</name>
        <dbReference type="ChEBI" id="CHEBI:60240"/>
    </ligand>
</feature>
<comment type="caution">
    <text evidence="10">Lacks conserved residue(s) required for the propagation of feature annotation.</text>
</comment>
<evidence type="ECO:0000256" key="8">
    <source>
        <dbReference type="ARBA" id="ARBA00022723"/>
    </source>
</evidence>
<dbReference type="GO" id="GO:0004750">
    <property type="term" value="F:D-ribulose-phosphate 3-epimerase activity"/>
    <property type="evidence" value="ECO:0007669"/>
    <property type="project" value="UniProtKB-UniRule"/>
</dbReference>
<name>A0A7C1JAF6_9CHLR</name>
<keyword evidence="13" id="KW-0170">Cobalt</keyword>
<dbReference type="InterPro" id="IPR011060">
    <property type="entry name" value="RibuloseP-bd_barrel"/>
</dbReference>
<dbReference type="CDD" id="cd00429">
    <property type="entry name" value="RPE"/>
    <property type="match status" value="1"/>
</dbReference>
<comment type="pathway">
    <text evidence="10">Carbohydrate degradation.</text>
</comment>
<sequence>MRTTKPIRLAPSILTADFGHLADQIAAAEAGGADYIHLDVMDGRFVPNITFGPLIVQAVRKMTSLPLDVHLMIEEPERYLNEFAEAGADIITVHAEATVHLHRAVQRIVQLGCKAGVAINPATPVEMIREVAPFVDQVLVMTVNPGFGAQRFIETMTAKIRHMRRLMGELCPLADLEVDGGIHPENIADVVYSGANVIVVGSAVFNDRDTPAANLALLRSQLLEEA</sequence>
<dbReference type="InterPro" id="IPR026019">
    <property type="entry name" value="Ribul_P_3_epim"/>
</dbReference>
<dbReference type="EC" id="5.1.3.1" evidence="7 10"/>
<dbReference type="SUPFAM" id="SSF51366">
    <property type="entry name" value="Ribulose-phoshate binding barrel"/>
    <property type="match status" value="1"/>
</dbReference>
<comment type="function">
    <text evidence="10">Catalyzes the reversible epimerization of D-ribulose 5-phosphate to D-xylulose 5-phosphate.</text>
</comment>
<comment type="cofactor">
    <cofactor evidence="2">
        <name>Mn(2+)</name>
        <dbReference type="ChEBI" id="CHEBI:29035"/>
    </cofactor>
</comment>
<dbReference type="HAMAP" id="MF_02227">
    <property type="entry name" value="RPE"/>
    <property type="match status" value="1"/>
</dbReference>
<evidence type="ECO:0000256" key="7">
    <source>
        <dbReference type="ARBA" id="ARBA00013188"/>
    </source>
</evidence>
<comment type="cofactor">
    <cofactor evidence="3">
        <name>Co(2+)</name>
        <dbReference type="ChEBI" id="CHEBI:48828"/>
    </cofactor>
</comment>
<keyword evidence="8 10" id="KW-0479">Metal-binding</keyword>
<evidence type="ECO:0000256" key="11">
    <source>
        <dbReference type="PIRNR" id="PIRNR001461"/>
    </source>
</evidence>
<dbReference type="InterPro" id="IPR013785">
    <property type="entry name" value="Aldolase_TIM"/>
</dbReference>
<comment type="cofactor">
    <cofactor evidence="4">
        <name>Zn(2+)</name>
        <dbReference type="ChEBI" id="CHEBI:29105"/>
    </cofactor>
</comment>
<evidence type="ECO:0000256" key="9">
    <source>
        <dbReference type="ARBA" id="ARBA00023235"/>
    </source>
</evidence>
<accession>A0A7C1JAF6</accession>
<dbReference type="AlphaFoldDB" id="A0A7C1JAF6"/>
<comment type="caution">
    <text evidence="15">The sequence shown here is derived from an EMBL/GenBank/DDBJ whole genome shotgun (WGS) entry which is preliminary data.</text>
</comment>
<dbReference type="PIRSF" id="PIRSF001461">
    <property type="entry name" value="RPE"/>
    <property type="match status" value="1"/>
</dbReference>
<proteinExistence type="inferred from homology"/>
<evidence type="ECO:0000256" key="6">
    <source>
        <dbReference type="ARBA" id="ARBA00009541"/>
    </source>
</evidence>
<evidence type="ECO:0000256" key="13">
    <source>
        <dbReference type="PIRSR" id="PIRSR001461-2"/>
    </source>
</evidence>
<evidence type="ECO:0000256" key="5">
    <source>
        <dbReference type="ARBA" id="ARBA00001954"/>
    </source>
</evidence>
<feature type="binding site" evidence="10">
    <location>
        <begin position="179"/>
        <end position="181"/>
    </location>
    <ligand>
        <name>substrate</name>
    </ligand>
</feature>
<dbReference type="InterPro" id="IPR000056">
    <property type="entry name" value="Ribul_P_3_epim-like"/>
</dbReference>
<keyword evidence="9 10" id="KW-0413">Isomerase</keyword>
<keyword evidence="10 11" id="KW-0119">Carbohydrate metabolism</keyword>
<comment type="cofactor">
    <cofactor evidence="10 13">
        <name>a divalent metal cation</name>
        <dbReference type="ChEBI" id="CHEBI:60240"/>
    </cofactor>
    <text evidence="10 13">Binds 1 divalent metal cation per subunit.</text>
</comment>
<evidence type="ECO:0000256" key="10">
    <source>
        <dbReference type="HAMAP-Rule" id="MF_02227"/>
    </source>
</evidence>
<feature type="binding site" evidence="10 14">
    <location>
        <position position="12"/>
    </location>
    <ligand>
        <name>substrate</name>
    </ligand>
</feature>
<dbReference type="Pfam" id="PF00834">
    <property type="entry name" value="Ribul_P_3_epim"/>
    <property type="match status" value="1"/>
</dbReference>
<feature type="binding site" evidence="10 13">
    <location>
        <position position="37"/>
    </location>
    <ligand>
        <name>a divalent metal cation</name>
        <dbReference type="ChEBI" id="CHEBI:60240"/>
    </ligand>
</feature>
<dbReference type="NCBIfam" id="TIGR01163">
    <property type="entry name" value="rpe"/>
    <property type="match status" value="1"/>
</dbReference>
<evidence type="ECO:0000256" key="12">
    <source>
        <dbReference type="PIRSR" id="PIRSR001461-1"/>
    </source>
</evidence>
<feature type="binding site" evidence="10 14">
    <location>
        <position position="70"/>
    </location>
    <ligand>
        <name>substrate</name>
    </ligand>
</feature>
<dbReference type="EMBL" id="DSMG01000004">
    <property type="protein sequence ID" value="HDX29944.1"/>
    <property type="molecule type" value="Genomic_DNA"/>
</dbReference>
<feature type="active site" description="Proton acceptor" evidence="10 12">
    <location>
        <position position="39"/>
    </location>
</feature>
<organism evidence="15">
    <name type="scientific">Caldilinea aerophila</name>
    <dbReference type="NCBI Taxonomy" id="133453"/>
    <lineage>
        <taxon>Bacteria</taxon>
        <taxon>Bacillati</taxon>
        <taxon>Chloroflexota</taxon>
        <taxon>Caldilineae</taxon>
        <taxon>Caldilineales</taxon>
        <taxon>Caldilineaceae</taxon>
        <taxon>Caldilinea</taxon>
    </lineage>
</organism>
<feature type="active site" description="Proton donor" evidence="10 12">
    <location>
        <position position="179"/>
    </location>
</feature>
<evidence type="ECO:0000256" key="3">
    <source>
        <dbReference type="ARBA" id="ARBA00001941"/>
    </source>
</evidence>
<keyword evidence="13" id="KW-0464">Manganese</keyword>
<dbReference type="GO" id="GO:0006098">
    <property type="term" value="P:pentose-phosphate shunt"/>
    <property type="evidence" value="ECO:0007669"/>
    <property type="project" value="UniProtKB-UniRule"/>
</dbReference>
<comment type="similarity">
    <text evidence="6 10 11">Belongs to the ribulose-phosphate 3-epimerase family.</text>
</comment>